<dbReference type="AlphaFoldDB" id="A0AAD7MCN7"/>
<name>A0AAD7MCN7_MYCRO</name>
<comment type="caution">
    <text evidence="2">The sequence shown here is derived from an EMBL/GenBank/DDBJ whole genome shotgun (WGS) entry which is preliminary data.</text>
</comment>
<keyword evidence="3" id="KW-1185">Reference proteome</keyword>
<gene>
    <name evidence="2" type="ORF">B0H17DRAFT_1190623</name>
</gene>
<reference evidence="2" key="1">
    <citation type="submission" date="2023-03" db="EMBL/GenBank/DDBJ databases">
        <title>Massive genome expansion in bonnet fungi (Mycena s.s.) driven by repeated elements and novel gene families across ecological guilds.</title>
        <authorList>
            <consortium name="Lawrence Berkeley National Laboratory"/>
            <person name="Harder C.B."/>
            <person name="Miyauchi S."/>
            <person name="Viragh M."/>
            <person name="Kuo A."/>
            <person name="Thoen E."/>
            <person name="Andreopoulos B."/>
            <person name="Lu D."/>
            <person name="Skrede I."/>
            <person name="Drula E."/>
            <person name="Henrissat B."/>
            <person name="Morin E."/>
            <person name="Kohler A."/>
            <person name="Barry K."/>
            <person name="LaButti K."/>
            <person name="Morin E."/>
            <person name="Salamov A."/>
            <person name="Lipzen A."/>
            <person name="Mereny Z."/>
            <person name="Hegedus B."/>
            <person name="Baldrian P."/>
            <person name="Stursova M."/>
            <person name="Weitz H."/>
            <person name="Taylor A."/>
            <person name="Grigoriev I.V."/>
            <person name="Nagy L.G."/>
            <person name="Martin F."/>
            <person name="Kauserud H."/>
        </authorList>
    </citation>
    <scope>NUCLEOTIDE SEQUENCE</scope>
    <source>
        <strain evidence="2">CBHHK067</strain>
    </source>
</reference>
<accession>A0AAD7MCN7</accession>
<dbReference type="EMBL" id="JARKIE010000001">
    <property type="protein sequence ID" value="KAJ7710958.1"/>
    <property type="molecule type" value="Genomic_DNA"/>
</dbReference>
<dbReference type="Proteomes" id="UP001221757">
    <property type="component" value="Unassembled WGS sequence"/>
</dbReference>
<feature type="compositionally biased region" description="Polar residues" evidence="1">
    <location>
        <begin position="66"/>
        <end position="79"/>
    </location>
</feature>
<proteinExistence type="predicted"/>
<evidence type="ECO:0000313" key="2">
    <source>
        <dbReference type="EMBL" id="KAJ7710958.1"/>
    </source>
</evidence>
<evidence type="ECO:0000313" key="3">
    <source>
        <dbReference type="Proteomes" id="UP001221757"/>
    </source>
</evidence>
<feature type="region of interest" description="Disordered" evidence="1">
    <location>
        <begin position="64"/>
        <end position="84"/>
    </location>
</feature>
<organism evidence="2 3">
    <name type="scientific">Mycena rosella</name>
    <name type="common">Pink bonnet</name>
    <name type="synonym">Agaricus rosellus</name>
    <dbReference type="NCBI Taxonomy" id="1033263"/>
    <lineage>
        <taxon>Eukaryota</taxon>
        <taxon>Fungi</taxon>
        <taxon>Dikarya</taxon>
        <taxon>Basidiomycota</taxon>
        <taxon>Agaricomycotina</taxon>
        <taxon>Agaricomycetes</taxon>
        <taxon>Agaricomycetidae</taxon>
        <taxon>Agaricales</taxon>
        <taxon>Marasmiineae</taxon>
        <taxon>Mycenaceae</taxon>
        <taxon>Mycena</taxon>
    </lineage>
</organism>
<protein>
    <submittedName>
        <fullName evidence="2">Uncharacterized protein</fullName>
    </submittedName>
</protein>
<sequence>MIVPVGDIPRGLRLRLHGHHLDGYRADSEHELTQPSEYLCASRAGPRRRLILCLPTRATLPASVAPATSRSPTDNSGIRGTTAGELLSPADSYQCRPRKSLDAANGGCRSFDDGCDWQLPHLRQYKSAAFANSIPTLGRVFPSALPRFSLPSPSPVVRQSTI</sequence>
<evidence type="ECO:0000256" key="1">
    <source>
        <dbReference type="SAM" id="MobiDB-lite"/>
    </source>
</evidence>